<sequence length="128" mass="14720">MKSKINKYGLTALKSVENYKNYYSIIEIWSRASKEVFETKSSQEKSCPKNTFLGLCEAGLVKGVPKGNYTKSVKNKRYALKAVKVLISNPNKIFTSKELWEQLELEDKKHNSQMDVILALWENDLIVK</sequence>
<dbReference type="Pfam" id="PF22399">
    <property type="entry name" value="DUF6979"/>
    <property type="match status" value="1"/>
</dbReference>
<protein>
    <submittedName>
        <fullName evidence="1">DUF6979 family protein</fullName>
    </submittedName>
</protein>
<keyword evidence="2" id="KW-1185">Reference proteome</keyword>
<accession>A0ABV8R7V9</accession>
<comment type="caution">
    <text evidence="1">The sequence shown here is derived from an EMBL/GenBank/DDBJ whole genome shotgun (WGS) entry which is preliminary data.</text>
</comment>
<evidence type="ECO:0000313" key="2">
    <source>
        <dbReference type="Proteomes" id="UP001595826"/>
    </source>
</evidence>
<evidence type="ECO:0000313" key="1">
    <source>
        <dbReference type="EMBL" id="MFC4267509.1"/>
    </source>
</evidence>
<dbReference type="EMBL" id="JBHSCY010000001">
    <property type="protein sequence ID" value="MFC4267509.1"/>
    <property type="molecule type" value="Genomic_DNA"/>
</dbReference>
<reference evidence="2" key="1">
    <citation type="journal article" date="2019" name="Int. J. Syst. Evol. Microbiol.">
        <title>The Global Catalogue of Microorganisms (GCM) 10K type strain sequencing project: providing services to taxonomists for standard genome sequencing and annotation.</title>
        <authorList>
            <consortium name="The Broad Institute Genomics Platform"/>
            <consortium name="The Broad Institute Genome Sequencing Center for Infectious Disease"/>
            <person name="Wu L."/>
            <person name="Ma J."/>
        </authorList>
    </citation>
    <scope>NUCLEOTIDE SEQUENCE [LARGE SCALE GENOMIC DNA]</scope>
    <source>
        <strain evidence="2">CECT 8655</strain>
    </source>
</reference>
<organism evidence="1 2">
    <name type="scientific">Polaribacter marinivivus</name>
    <dbReference type="NCBI Taxonomy" id="1524260"/>
    <lineage>
        <taxon>Bacteria</taxon>
        <taxon>Pseudomonadati</taxon>
        <taxon>Bacteroidota</taxon>
        <taxon>Flavobacteriia</taxon>
        <taxon>Flavobacteriales</taxon>
        <taxon>Flavobacteriaceae</taxon>
    </lineage>
</organism>
<dbReference type="RefSeq" id="WP_377407438.1">
    <property type="nucleotide sequence ID" value="NZ_JBHSCY010000001.1"/>
</dbReference>
<dbReference type="Proteomes" id="UP001595826">
    <property type="component" value="Unassembled WGS sequence"/>
</dbReference>
<dbReference type="InterPro" id="IPR053917">
    <property type="entry name" value="DUF6979"/>
</dbReference>
<proteinExistence type="predicted"/>
<gene>
    <name evidence="1" type="ORF">ACFOWD_01215</name>
</gene>
<name>A0ABV8R7V9_9FLAO</name>